<reference evidence="1 2" key="1">
    <citation type="submission" date="2024-03" db="EMBL/GenBank/DDBJ databases">
        <title>Actinomycetospora sp. OC33-EN07, a novel actinomycete isolated from wild orchid (Aerides multiflora).</title>
        <authorList>
            <person name="Suriyachadkun C."/>
        </authorList>
    </citation>
    <scope>NUCLEOTIDE SEQUENCE [LARGE SCALE GENOMIC DNA]</scope>
    <source>
        <strain evidence="1 2">OC33-EN07</strain>
    </source>
</reference>
<gene>
    <name evidence="1" type="ORF">WCD58_32290</name>
</gene>
<comment type="caution">
    <text evidence="1">The sequence shown here is derived from an EMBL/GenBank/DDBJ whole genome shotgun (WGS) entry which is preliminary data.</text>
</comment>
<proteinExistence type="predicted"/>
<dbReference type="InterPro" id="IPR046342">
    <property type="entry name" value="CBS_dom_sf"/>
</dbReference>
<keyword evidence="2" id="KW-1185">Reference proteome</keyword>
<dbReference type="EMBL" id="JBBEGM010000023">
    <property type="protein sequence ID" value="MEJ2865875.1"/>
    <property type="molecule type" value="Genomic_DNA"/>
</dbReference>
<accession>A0ABU8MGS6</accession>
<evidence type="ECO:0008006" key="3">
    <source>
        <dbReference type="Google" id="ProtNLM"/>
    </source>
</evidence>
<evidence type="ECO:0000313" key="1">
    <source>
        <dbReference type="EMBL" id="MEJ2865875.1"/>
    </source>
</evidence>
<dbReference type="Proteomes" id="UP001369736">
    <property type="component" value="Unassembled WGS sequence"/>
</dbReference>
<evidence type="ECO:0000313" key="2">
    <source>
        <dbReference type="Proteomes" id="UP001369736"/>
    </source>
</evidence>
<dbReference type="RefSeq" id="WP_337707254.1">
    <property type="nucleotide sequence ID" value="NZ_JBBEGM010000023.1"/>
</dbReference>
<organism evidence="1 2">
    <name type="scientific">Actinomycetospora flava</name>
    <dbReference type="NCBI Taxonomy" id="3129232"/>
    <lineage>
        <taxon>Bacteria</taxon>
        <taxon>Bacillati</taxon>
        <taxon>Actinomycetota</taxon>
        <taxon>Actinomycetes</taxon>
        <taxon>Pseudonocardiales</taxon>
        <taxon>Pseudonocardiaceae</taxon>
        <taxon>Actinomycetospora</taxon>
    </lineage>
</organism>
<protein>
    <recommendedName>
        <fullName evidence="3">CBS domain-containing protein</fullName>
    </recommendedName>
</protein>
<name>A0ABU8MGS6_9PSEU</name>
<sequence>MHALLLVRGDVLVAVVERDDLAGVAGTARARSAGGLAGRVVGPDEDLETTRLTMAAQHRRRLAVVDHCGVLLGLLCLKKHGRGFCSSDDVAAREAERSANRAG</sequence>
<dbReference type="SUPFAM" id="SSF54631">
    <property type="entry name" value="CBS-domain pair"/>
    <property type="match status" value="1"/>
</dbReference>